<dbReference type="AlphaFoldDB" id="A0A177DB25"/>
<dbReference type="InterPro" id="IPR036047">
    <property type="entry name" value="F-box-like_dom_sf"/>
</dbReference>
<dbReference type="SUPFAM" id="SSF81383">
    <property type="entry name" value="F-box domain"/>
    <property type="match status" value="1"/>
</dbReference>
<sequence length="387" mass="43472">MSHSKAAILRLPEELLVHITDDVDIIDLHVLSITCRRIRPIAQEGLVRRATLPLKNVWKLVDLLQAYSTLVISFTHLRLGPISEDAARSIVSNHNAAQRPHMIHRDYSMCDTAFEESRCTSAGMKVLLTLARGLKCVSMGTVSSHSFDLLNACILTGPNISSTEVVTRSYEKARSDLQARLEEVNVDPDHPGAFPATSLVMSLHLSECSKLKRLVTPYRTLFKRPGDRLLSEFTPCRLVEQRYYTEPHRILPPSLESVHIVFGTVSPDVRWLDRLILNEVGFPKLREVQLLFKQNLLSAAWSLCCYPDSRLLATLRGWQASRVDLTTRFRIARFTDVAIMETKRDTPAPYIAGDIIPAVEKCLATTLDQLKDEPEMLAALGYVAGFT</sequence>
<accession>A0A177DB25</accession>
<dbReference type="PROSITE" id="PS50181">
    <property type="entry name" value="FBOX"/>
    <property type="match status" value="1"/>
</dbReference>
<proteinExistence type="predicted"/>
<dbReference type="SMART" id="SM00256">
    <property type="entry name" value="FBOX"/>
    <property type="match status" value="1"/>
</dbReference>
<dbReference type="Proteomes" id="UP000077248">
    <property type="component" value="Unassembled WGS sequence"/>
</dbReference>
<dbReference type="VEuPathDB" id="FungiDB:CC77DRAFT_1023722"/>
<dbReference type="KEGG" id="aalt:CC77DRAFT_1023722"/>
<protein>
    <recommendedName>
        <fullName evidence="1">F-box domain-containing protein</fullName>
    </recommendedName>
</protein>
<name>A0A177DB25_ALTAL</name>
<dbReference type="GeneID" id="29111312"/>
<dbReference type="EMBL" id="KV441488">
    <property type="protein sequence ID" value="OAG16963.1"/>
    <property type="molecule type" value="Genomic_DNA"/>
</dbReference>
<dbReference type="InterPro" id="IPR001810">
    <property type="entry name" value="F-box_dom"/>
</dbReference>
<evidence type="ECO:0000313" key="3">
    <source>
        <dbReference type="Proteomes" id="UP000077248"/>
    </source>
</evidence>
<dbReference type="RefSeq" id="XP_018382384.1">
    <property type="nucleotide sequence ID" value="XM_018525718.1"/>
</dbReference>
<gene>
    <name evidence="2" type="ORF">CC77DRAFT_1023722</name>
</gene>
<reference evidence="2 3" key="1">
    <citation type="submission" date="2016-05" db="EMBL/GenBank/DDBJ databases">
        <title>Comparative analysis of secretome profiles of manganese(II)-oxidizing ascomycete fungi.</title>
        <authorList>
            <consortium name="DOE Joint Genome Institute"/>
            <person name="Zeiner C.A."/>
            <person name="Purvine S.O."/>
            <person name="Zink E.M."/>
            <person name="Wu S."/>
            <person name="Pasa-Tolic L."/>
            <person name="Chaput D.L."/>
            <person name="Haridas S."/>
            <person name="Grigoriev I.V."/>
            <person name="Santelli C.M."/>
            <person name="Hansel C.M."/>
        </authorList>
    </citation>
    <scope>NUCLEOTIDE SEQUENCE [LARGE SCALE GENOMIC DNA]</scope>
    <source>
        <strain evidence="2 3">SRC1lrK2f</strain>
    </source>
</reference>
<organism evidence="2 3">
    <name type="scientific">Alternaria alternata</name>
    <name type="common">Alternaria rot fungus</name>
    <name type="synonym">Torula alternata</name>
    <dbReference type="NCBI Taxonomy" id="5599"/>
    <lineage>
        <taxon>Eukaryota</taxon>
        <taxon>Fungi</taxon>
        <taxon>Dikarya</taxon>
        <taxon>Ascomycota</taxon>
        <taxon>Pezizomycotina</taxon>
        <taxon>Dothideomycetes</taxon>
        <taxon>Pleosporomycetidae</taxon>
        <taxon>Pleosporales</taxon>
        <taxon>Pleosporineae</taxon>
        <taxon>Pleosporaceae</taxon>
        <taxon>Alternaria</taxon>
        <taxon>Alternaria sect. Alternaria</taxon>
        <taxon>Alternaria alternata complex</taxon>
    </lineage>
</organism>
<dbReference type="Pfam" id="PF00646">
    <property type="entry name" value="F-box"/>
    <property type="match status" value="1"/>
</dbReference>
<feature type="domain" description="F-box" evidence="1">
    <location>
        <begin position="5"/>
        <end position="61"/>
    </location>
</feature>
<evidence type="ECO:0000259" key="1">
    <source>
        <dbReference type="PROSITE" id="PS50181"/>
    </source>
</evidence>
<keyword evidence="3" id="KW-1185">Reference proteome</keyword>
<evidence type="ECO:0000313" key="2">
    <source>
        <dbReference type="EMBL" id="OAG16963.1"/>
    </source>
</evidence>